<evidence type="ECO:0000313" key="8">
    <source>
        <dbReference type="EMBL" id="MYM23251.1"/>
    </source>
</evidence>
<comment type="caution">
    <text evidence="8">The sequence shown here is derived from an EMBL/GenBank/DDBJ whole genome shotgun (WGS) entry which is preliminary data.</text>
</comment>
<dbReference type="FunFam" id="1.10.287.950:FF:000001">
    <property type="entry name" value="Methyl-accepting chemotaxis sensory transducer"/>
    <property type="match status" value="1"/>
</dbReference>
<dbReference type="SMART" id="SM00304">
    <property type="entry name" value="HAMP"/>
    <property type="match status" value="1"/>
</dbReference>
<dbReference type="GO" id="GO:0005886">
    <property type="term" value="C:plasma membrane"/>
    <property type="evidence" value="ECO:0007669"/>
    <property type="project" value="TreeGrafter"/>
</dbReference>
<evidence type="ECO:0000256" key="3">
    <source>
        <dbReference type="ARBA" id="ARBA00029447"/>
    </source>
</evidence>
<keyword evidence="5" id="KW-0812">Transmembrane</keyword>
<dbReference type="GO" id="GO:0004888">
    <property type="term" value="F:transmembrane signaling receptor activity"/>
    <property type="evidence" value="ECO:0007669"/>
    <property type="project" value="InterPro"/>
</dbReference>
<dbReference type="SMART" id="SM00283">
    <property type="entry name" value="MA"/>
    <property type="match status" value="1"/>
</dbReference>
<keyword evidence="2" id="KW-0488">Methylation</keyword>
<gene>
    <name evidence="8" type="ORF">GTP46_11400</name>
</gene>
<feature type="domain" description="HAMP" evidence="7">
    <location>
        <begin position="212"/>
        <end position="264"/>
    </location>
</feature>
<reference evidence="8 9" key="1">
    <citation type="submission" date="2019-12" db="EMBL/GenBank/DDBJ databases">
        <title>Novel species isolated from a subtropical stream in China.</title>
        <authorList>
            <person name="Lu H."/>
        </authorList>
    </citation>
    <scope>NUCLEOTIDE SEQUENCE [LARGE SCALE GENOMIC DNA]</scope>
    <source>
        <strain evidence="8 9">FT135W</strain>
    </source>
</reference>
<dbReference type="Pfam" id="PF12729">
    <property type="entry name" value="4HB_MCP_1"/>
    <property type="match status" value="1"/>
</dbReference>
<comment type="similarity">
    <text evidence="3">Belongs to the methyl-accepting chemotaxis (MCP) protein family.</text>
</comment>
<dbReference type="Pfam" id="PF00015">
    <property type="entry name" value="MCPsignal"/>
    <property type="match status" value="1"/>
</dbReference>
<dbReference type="PANTHER" id="PTHR43531:SF14">
    <property type="entry name" value="METHYL-ACCEPTING CHEMOTAXIS PROTEIN I-RELATED"/>
    <property type="match status" value="1"/>
</dbReference>
<evidence type="ECO:0000259" key="7">
    <source>
        <dbReference type="PROSITE" id="PS50885"/>
    </source>
</evidence>
<dbReference type="PANTHER" id="PTHR43531">
    <property type="entry name" value="PROTEIN ICFG"/>
    <property type="match status" value="1"/>
</dbReference>
<dbReference type="GO" id="GO:0006935">
    <property type="term" value="P:chemotaxis"/>
    <property type="evidence" value="ECO:0007669"/>
    <property type="project" value="InterPro"/>
</dbReference>
<keyword evidence="5" id="KW-0472">Membrane</keyword>
<evidence type="ECO:0000256" key="5">
    <source>
        <dbReference type="SAM" id="Phobius"/>
    </source>
</evidence>
<dbReference type="InterPro" id="IPR047347">
    <property type="entry name" value="YvaQ-like_sensor"/>
</dbReference>
<dbReference type="InterPro" id="IPR003660">
    <property type="entry name" value="HAMP_dom"/>
</dbReference>
<dbReference type="CDD" id="cd19411">
    <property type="entry name" value="MCP2201-like_sensor"/>
    <property type="match status" value="1"/>
</dbReference>
<dbReference type="CDD" id="cd06225">
    <property type="entry name" value="HAMP"/>
    <property type="match status" value="1"/>
</dbReference>
<keyword evidence="5" id="KW-1133">Transmembrane helix</keyword>
<dbReference type="PROSITE" id="PS50111">
    <property type="entry name" value="CHEMOTAXIS_TRANSDUC_2"/>
    <property type="match status" value="1"/>
</dbReference>
<dbReference type="EMBL" id="WWCN01000006">
    <property type="protein sequence ID" value="MYM23251.1"/>
    <property type="molecule type" value="Genomic_DNA"/>
</dbReference>
<keyword evidence="9" id="KW-1185">Reference proteome</keyword>
<dbReference type="PROSITE" id="PS50885">
    <property type="entry name" value="HAMP"/>
    <property type="match status" value="1"/>
</dbReference>
<sequence length="541" mass="57534">MKSLNLKTGPRVLSAFAIVLFVMACITGVALWRLDAANDTTEYLVNDKLAKQLLASDWLGAAKINGVRALSIAKSDSLEVGEFFQAQLAEGDKQVFAAGSQLSKQAHAPEEDALIRTAIEKEKAYLAVRKEIFGFKELGKTQEVEQLADTTFKATFASYTNALEQLLGYQSGQAKMLASQSSTQYQSSRATLLAFGVLALALGAAFAWVITRSIVSPLQHAVDLATRVSEGDLRTFERPQRVDEIGQLLDALHNMTTRLATTVKQVRDGAHTIDDASKELASGNLDLSRRTEHQAGALEETASSMEELTSAVRHNSTSARTANELAVSASNVASKGGDMVGEVVVTMDEISASAKKIVDIIGVIDGIAFQTNILALNAAVEAARAGEQGRGFAVVASEVRNLAQRSATAAREIKTLINDSTSRIEVGTTLAHAAGDTMSEIVASIARVTSIMGEISSANAEQESGIHEVNTAISDMDTVTQQNAALVEEAAATAEAMHKEANNLTQLVAFFKVDGGEGVASAFVHSKVKPVRRQNRLLAAT</sequence>
<evidence type="ECO:0000259" key="6">
    <source>
        <dbReference type="PROSITE" id="PS50111"/>
    </source>
</evidence>
<evidence type="ECO:0000313" key="9">
    <source>
        <dbReference type="Proteomes" id="UP000479335"/>
    </source>
</evidence>
<dbReference type="CDD" id="cd11386">
    <property type="entry name" value="MCP_signal"/>
    <property type="match status" value="1"/>
</dbReference>
<dbReference type="InterPro" id="IPR024478">
    <property type="entry name" value="HlyB_4HB_MCP"/>
</dbReference>
<evidence type="ECO:0000256" key="4">
    <source>
        <dbReference type="PROSITE-ProRule" id="PRU00284"/>
    </source>
</evidence>
<evidence type="ECO:0000256" key="2">
    <source>
        <dbReference type="ARBA" id="ARBA00022481"/>
    </source>
</evidence>
<dbReference type="GO" id="GO:0007165">
    <property type="term" value="P:signal transduction"/>
    <property type="evidence" value="ECO:0007669"/>
    <property type="project" value="UniProtKB-KW"/>
</dbReference>
<dbReference type="PRINTS" id="PR00260">
    <property type="entry name" value="CHEMTRNSDUCR"/>
</dbReference>
<feature type="transmembrane region" description="Helical" evidence="5">
    <location>
        <begin position="190"/>
        <end position="210"/>
    </location>
</feature>
<dbReference type="InterPro" id="IPR051310">
    <property type="entry name" value="MCP_chemotaxis"/>
</dbReference>
<evidence type="ECO:0000256" key="1">
    <source>
        <dbReference type="ARBA" id="ARBA00004370"/>
    </source>
</evidence>
<keyword evidence="4" id="KW-0807">Transducer</keyword>
<proteinExistence type="inferred from homology"/>
<feature type="transmembrane region" description="Helical" evidence="5">
    <location>
        <begin position="12"/>
        <end position="32"/>
    </location>
</feature>
<organism evidence="8 9">
    <name type="scientific">Duganella flavida</name>
    <dbReference type="NCBI Taxonomy" id="2692175"/>
    <lineage>
        <taxon>Bacteria</taxon>
        <taxon>Pseudomonadati</taxon>
        <taxon>Pseudomonadota</taxon>
        <taxon>Betaproteobacteria</taxon>
        <taxon>Burkholderiales</taxon>
        <taxon>Oxalobacteraceae</taxon>
        <taxon>Telluria group</taxon>
        <taxon>Duganella</taxon>
    </lineage>
</organism>
<dbReference type="Pfam" id="PF00672">
    <property type="entry name" value="HAMP"/>
    <property type="match status" value="1"/>
</dbReference>
<accession>A0A6L8KFL3</accession>
<comment type="subcellular location">
    <subcellularLocation>
        <location evidence="1">Membrane</location>
    </subcellularLocation>
</comment>
<protein>
    <submittedName>
        <fullName evidence="8">HAMP domain-containing protein</fullName>
    </submittedName>
</protein>
<dbReference type="PROSITE" id="PS51257">
    <property type="entry name" value="PROKAR_LIPOPROTEIN"/>
    <property type="match status" value="1"/>
</dbReference>
<name>A0A6L8KFL3_9BURK</name>
<feature type="domain" description="Methyl-accepting transducer" evidence="6">
    <location>
        <begin position="269"/>
        <end position="498"/>
    </location>
</feature>
<dbReference type="Proteomes" id="UP000479335">
    <property type="component" value="Unassembled WGS sequence"/>
</dbReference>
<dbReference type="Gene3D" id="1.10.287.950">
    <property type="entry name" value="Methyl-accepting chemotaxis protein"/>
    <property type="match status" value="1"/>
</dbReference>
<dbReference type="AlphaFoldDB" id="A0A6L8KFL3"/>
<dbReference type="InterPro" id="IPR004089">
    <property type="entry name" value="MCPsignal_dom"/>
</dbReference>
<dbReference type="InterPro" id="IPR004090">
    <property type="entry name" value="Chemotax_Me-accpt_rcpt"/>
</dbReference>
<dbReference type="SUPFAM" id="SSF58104">
    <property type="entry name" value="Methyl-accepting chemotaxis protein (MCP) signaling domain"/>
    <property type="match status" value="1"/>
</dbReference>